<dbReference type="Proteomes" id="UP000822688">
    <property type="component" value="Chromosome V"/>
</dbReference>
<proteinExistence type="predicted"/>
<comment type="caution">
    <text evidence="2">The sequence shown here is derived from an EMBL/GenBank/DDBJ whole genome shotgun (WGS) entry which is preliminary data.</text>
</comment>
<organism evidence="2 3">
    <name type="scientific">Ceratodon purpureus</name>
    <name type="common">Fire moss</name>
    <name type="synonym">Dicranum purpureum</name>
    <dbReference type="NCBI Taxonomy" id="3225"/>
    <lineage>
        <taxon>Eukaryota</taxon>
        <taxon>Viridiplantae</taxon>
        <taxon>Streptophyta</taxon>
        <taxon>Embryophyta</taxon>
        <taxon>Bryophyta</taxon>
        <taxon>Bryophytina</taxon>
        <taxon>Bryopsida</taxon>
        <taxon>Dicranidae</taxon>
        <taxon>Pseudoditrichales</taxon>
        <taxon>Ditrichaceae</taxon>
        <taxon>Ceratodon</taxon>
    </lineage>
</organism>
<keyword evidence="3" id="KW-1185">Reference proteome</keyword>
<evidence type="ECO:0000313" key="3">
    <source>
        <dbReference type="Proteomes" id="UP000822688"/>
    </source>
</evidence>
<evidence type="ECO:0000256" key="1">
    <source>
        <dbReference type="SAM" id="MobiDB-lite"/>
    </source>
</evidence>
<feature type="region of interest" description="Disordered" evidence="1">
    <location>
        <begin position="79"/>
        <end position="149"/>
    </location>
</feature>
<sequence length="149" mass="17182">MKLKHYSDPESNIQMADRIHKQGQLFFPLFVLLFLCFTNVISHPFTIRSDTDPTVYLHTSIAHTRNRSRKMPLCTHLQQTDRTCKDNGHKKSSATNPQMQIKATTSEEANKVQHHHISSKAHQGNQHQHQETPEQPPQHQATPTQPLQH</sequence>
<gene>
    <name evidence="2" type="ORF">KC19_VG202700</name>
</gene>
<feature type="compositionally biased region" description="Polar residues" evidence="1">
    <location>
        <begin position="93"/>
        <end position="107"/>
    </location>
</feature>
<evidence type="ECO:0000313" key="2">
    <source>
        <dbReference type="EMBL" id="KAG0573707.1"/>
    </source>
</evidence>
<protein>
    <submittedName>
        <fullName evidence="2">Uncharacterized protein</fullName>
    </submittedName>
</protein>
<name>A0A8T0HSD1_CERPU</name>
<dbReference type="AlphaFoldDB" id="A0A8T0HSD1"/>
<reference evidence="2" key="1">
    <citation type="submission" date="2020-06" db="EMBL/GenBank/DDBJ databases">
        <title>WGS assembly of Ceratodon purpureus strain R40.</title>
        <authorList>
            <person name="Carey S.B."/>
            <person name="Jenkins J."/>
            <person name="Shu S."/>
            <person name="Lovell J.T."/>
            <person name="Sreedasyam A."/>
            <person name="Maumus F."/>
            <person name="Tiley G.P."/>
            <person name="Fernandez-Pozo N."/>
            <person name="Barry K."/>
            <person name="Chen C."/>
            <person name="Wang M."/>
            <person name="Lipzen A."/>
            <person name="Daum C."/>
            <person name="Saski C.A."/>
            <person name="Payton A.C."/>
            <person name="Mcbreen J.C."/>
            <person name="Conrad R.E."/>
            <person name="Kollar L.M."/>
            <person name="Olsson S."/>
            <person name="Huttunen S."/>
            <person name="Landis J.B."/>
            <person name="Wickett N.J."/>
            <person name="Johnson M.G."/>
            <person name="Rensing S.A."/>
            <person name="Grimwood J."/>
            <person name="Schmutz J."/>
            <person name="Mcdaniel S.F."/>
        </authorList>
    </citation>
    <scope>NUCLEOTIDE SEQUENCE</scope>
    <source>
        <strain evidence="2">R40</strain>
    </source>
</reference>
<accession>A0A8T0HSD1</accession>
<dbReference type="EMBL" id="CM026426">
    <property type="protein sequence ID" value="KAG0573707.1"/>
    <property type="molecule type" value="Genomic_DNA"/>
</dbReference>
<feature type="compositionally biased region" description="Low complexity" evidence="1">
    <location>
        <begin position="137"/>
        <end position="149"/>
    </location>
</feature>